<keyword evidence="1" id="KW-0472">Membrane</keyword>
<keyword evidence="1" id="KW-0812">Transmembrane</keyword>
<feature type="transmembrane region" description="Helical" evidence="1">
    <location>
        <begin position="80"/>
        <end position="100"/>
    </location>
</feature>
<evidence type="ECO:0000313" key="2">
    <source>
        <dbReference type="EMBL" id="QBP13201.1"/>
    </source>
</evidence>
<keyword evidence="1" id="KW-1133">Transmembrane helix</keyword>
<dbReference type="PANTHER" id="PTHR34821:SF2">
    <property type="entry name" value="INNER MEMBRANE PROTEIN YDCZ"/>
    <property type="match status" value="1"/>
</dbReference>
<gene>
    <name evidence="2" type="ORF">DDF84_026555</name>
</gene>
<proteinExistence type="predicted"/>
<evidence type="ECO:0000256" key="1">
    <source>
        <dbReference type="SAM" id="Phobius"/>
    </source>
</evidence>
<dbReference type="RefSeq" id="WP_017514639.1">
    <property type="nucleotide sequence ID" value="NZ_CP037901.1"/>
</dbReference>
<feature type="transmembrane region" description="Helical" evidence="1">
    <location>
        <begin position="107"/>
        <end position="131"/>
    </location>
</feature>
<protein>
    <submittedName>
        <fullName evidence="2">DMT family transporter</fullName>
    </submittedName>
</protein>
<feature type="transmembrane region" description="Helical" evidence="1">
    <location>
        <begin position="12"/>
        <end position="32"/>
    </location>
</feature>
<feature type="transmembrane region" description="Helical" evidence="1">
    <location>
        <begin position="137"/>
        <end position="156"/>
    </location>
</feature>
<dbReference type="PANTHER" id="PTHR34821">
    <property type="entry name" value="INNER MEMBRANE PROTEIN YDCZ"/>
    <property type="match status" value="1"/>
</dbReference>
<evidence type="ECO:0000313" key="3">
    <source>
        <dbReference type="Proteomes" id="UP000253772"/>
    </source>
</evidence>
<dbReference type="Pfam" id="PF04657">
    <property type="entry name" value="DMT_YdcZ"/>
    <property type="match status" value="1"/>
</dbReference>
<accession>A0A482IXN7</accession>
<reference evidence="2 3" key="1">
    <citation type="submission" date="2019-03" db="EMBL/GenBank/DDBJ databases">
        <title>Comparative insights into the high quality Complete genome sequence of highly metal resistant Cupriavidus metallidurans strain BS1 isolated from a gold-copper mine.</title>
        <authorList>
            <person name="Mazhar H.S."/>
            <person name="Rensing C."/>
        </authorList>
    </citation>
    <scope>NUCLEOTIDE SEQUENCE [LARGE SCALE GENOMIC DNA]</scope>
    <source>
        <strain evidence="2 3">BS1</strain>
    </source>
</reference>
<dbReference type="AlphaFoldDB" id="A0A482IXN7"/>
<sequence>MTSPLAASAGSLWMPLGVALLAGAMIPFQAGSNATLGRALGHPLWATVVSLLISLVAVVPVLLALRAPPPNLAAAAQGPWWQWIGGLFGVIYITAALWLAPRMGAANFIVGAVAGQLLASMLVDHFGLVGLPARPVTLARLAGVVLVLAGICVMQWQPARATGSVLGERDLRGQSDQPRHPGSA</sequence>
<feature type="transmembrane region" description="Helical" evidence="1">
    <location>
        <begin position="44"/>
        <end position="65"/>
    </location>
</feature>
<name>A0A482IXN7_9BURK</name>
<dbReference type="Proteomes" id="UP000253772">
    <property type="component" value="Chromosome c2"/>
</dbReference>
<organism evidence="2 3">
    <name type="scientific">Cupriavidus metallidurans</name>
    <dbReference type="NCBI Taxonomy" id="119219"/>
    <lineage>
        <taxon>Bacteria</taxon>
        <taxon>Pseudomonadati</taxon>
        <taxon>Pseudomonadota</taxon>
        <taxon>Betaproteobacteria</taxon>
        <taxon>Burkholderiales</taxon>
        <taxon>Burkholderiaceae</taxon>
        <taxon>Cupriavidus</taxon>
    </lineage>
</organism>
<dbReference type="GO" id="GO:0005886">
    <property type="term" value="C:plasma membrane"/>
    <property type="evidence" value="ECO:0007669"/>
    <property type="project" value="TreeGrafter"/>
</dbReference>
<dbReference type="InterPro" id="IPR006750">
    <property type="entry name" value="YdcZ"/>
</dbReference>
<dbReference type="OrthoDB" id="9097160at2"/>
<dbReference type="EMBL" id="CP037901">
    <property type="protein sequence ID" value="QBP13201.1"/>
    <property type="molecule type" value="Genomic_DNA"/>
</dbReference>